<name>A0A1V4JIG5_PATFA</name>
<organism evidence="2 3">
    <name type="scientific">Patagioenas fasciata monilis</name>
    <dbReference type="NCBI Taxonomy" id="372326"/>
    <lineage>
        <taxon>Eukaryota</taxon>
        <taxon>Metazoa</taxon>
        <taxon>Chordata</taxon>
        <taxon>Craniata</taxon>
        <taxon>Vertebrata</taxon>
        <taxon>Euteleostomi</taxon>
        <taxon>Archelosauria</taxon>
        <taxon>Archosauria</taxon>
        <taxon>Dinosauria</taxon>
        <taxon>Saurischia</taxon>
        <taxon>Theropoda</taxon>
        <taxon>Coelurosauria</taxon>
        <taxon>Aves</taxon>
        <taxon>Neognathae</taxon>
        <taxon>Neoaves</taxon>
        <taxon>Columbimorphae</taxon>
        <taxon>Columbiformes</taxon>
        <taxon>Columbidae</taxon>
        <taxon>Patagioenas</taxon>
    </lineage>
</organism>
<reference evidence="2 3" key="1">
    <citation type="submission" date="2016-02" db="EMBL/GenBank/DDBJ databases">
        <title>Band-tailed pigeon sequencing and assembly.</title>
        <authorList>
            <person name="Soares A.E."/>
            <person name="Novak B.J."/>
            <person name="Rice E.S."/>
            <person name="O'Connell B."/>
            <person name="Chang D."/>
            <person name="Weber S."/>
            <person name="Shapiro B."/>
        </authorList>
    </citation>
    <scope>NUCLEOTIDE SEQUENCE [LARGE SCALE GENOMIC DNA]</scope>
    <source>
        <strain evidence="2">BTP2013</strain>
        <tissue evidence="2">Blood</tissue>
    </source>
</reference>
<feature type="region of interest" description="Disordered" evidence="1">
    <location>
        <begin position="107"/>
        <end position="140"/>
    </location>
</feature>
<dbReference type="AlphaFoldDB" id="A0A1V4JIG5"/>
<evidence type="ECO:0000256" key="1">
    <source>
        <dbReference type="SAM" id="MobiDB-lite"/>
    </source>
</evidence>
<accession>A0A1V4JIG5</accession>
<gene>
    <name evidence="2" type="ORF">AV530_015380</name>
</gene>
<dbReference type="EMBL" id="LSYS01007412">
    <property type="protein sequence ID" value="OPJ71557.1"/>
    <property type="molecule type" value="Genomic_DNA"/>
</dbReference>
<protein>
    <submittedName>
        <fullName evidence="2">Uncharacterized protein</fullName>
    </submittedName>
</protein>
<sequence length="245" mass="26745">MHGGTQRFSELGAVLAGAVKLFLDLQLFRDFSATRGDEHPSAANPSWVPPLEIALCGANWGTTLNSATAFGQENPFSPGSAPGLGFVKDEPEREDCRQRLQRAIQPQNTHAALTPAGPLHKSKTHKQAVRQQGPSNPLYFSGNSDRSERLSLAGRPGPHAGGLVVFVCLCFEIISLGFPLSLSSCLLPFPPLCFVLAKGEGSWWQGLMEKFLNHHRCECFQKCIKELTELKWSNFFGKKSKIAGV</sequence>
<proteinExistence type="predicted"/>
<comment type="caution">
    <text evidence="2">The sequence shown here is derived from an EMBL/GenBank/DDBJ whole genome shotgun (WGS) entry which is preliminary data.</text>
</comment>
<evidence type="ECO:0000313" key="2">
    <source>
        <dbReference type="EMBL" id="OPJ71557.1"/>
    </source>
</evidence>
<evidence type="ECO:0000313" key="3">
    <source>
        <dbReference type="Proteomes" id="UP000190648"/>
    </source>
</evidence>
<dbReference type="Proteomes" id="UP000190648">
    <property type="component" value="Unassembled WGS sequence"/>
</dbReference>
<keyword evidence="3" id="KW-1185">Reference proteome</keyword>